<proteinExistence type="predicted"/>
<reference evidence="1 2" key="1">
    <citation type="submission" date="2015-07" db="EMBL/GenBank/DDBJ databases">
        <title>Comparative genomics of the Sigatoka disease complex on banana suggests a link between parallel evolutionary changes in Pseudocercospora fijiensis and Pseudocercospora eumusae and increased virulence on the banana host.</title>
        <authorList>
            <person name="Chang T.-C."/>
            <person name="Salvucci A."/>
            <person name="Crous P.W."/>
            <person name="Stergiopoulos I."/>
        </authorList>
    </citation>
    <scope>NUCLEOTIDE SEQUENCE [LARGE SCALE GENOMIC DNA]</scope>
    <source>
        <strain evidence="1 2">CBS 114824</strain>
    </source>
</reference>
<comment type="caution">
    <text evidence="1">The sequence shown here is derived from an EMBL/GenBank/DDBJ whole genome shotgun (WGS) entry which is preliminary data.</text>
</comment>
<name>A0A139HBK4_9PEZI</name>
<dbReference type="Proteomes" id="UP000070133">
    <property type="component" value="Unassembled WGS sequence"/>
</dbReference>
<sequence>MGPECYLRLASRHLLLQHSSGLSASLSTMQFSTILSILYLSLGVSAHYNCKMNGYVYGLCVGNGGDTGTYYCSQDNDEYENIAVGGMLVELLGRLYSTEEKESI</sequence>
<dbReference type="EMBL" id="LFZN01000085">
    <property type="protein sequence ID" value="KXS99827.1"/>
    <property type="molecule type" value="Genomic_DNA"/>
</dbReference>
<evidence type="ECO:0000313" key="1">
    <source>
        <dbReference type="EMBL" id="KXS99827.1"/>
    </source>
</evidence>
<gene>
    <name evidence="1" type="ORF">AC578_8874</name>
</gene>
<accession>A0A139HBK4</accession>
<dbReference type="AlphaFoldDB" id="A0A139HBK4"/>
<organism evidence="1 2">
    <name type="scientific">Pseudocercospora eumusae</name>
    <dbReference type="NCBI Taxonomy" id="321146"/>
    <lineage>
        <taxon>Eukaryota</taxon>
        <taxon>Fungi</taxon>
        <taxon>Dikarya</taxon>
        <taxon>Ascomycota</taxon>
        <taxon>Pezizomycotina</taxon>
        <taxon>Dothideomycetes</taxon>
        <taxon>Dothideomycetidae</taxon>
        <taxon>Mycosphaerellales</taxon>
        <taxon>Mycosphaerellaceae</taxon>
        <taxon>Pseudocercospora</taxon>
    </lineage>
</organism>
<keyword evidence="2" id="KW-1185">Reference proteome</keyword>
<evidence type="ECO:0000313" key="2">
    <source>
        <dbReference type="Proteomes" id="UP000070133"/>
    </source>
</evidence>
<protein>
    <submittedName>
        <fullName evidence="1">Uncharacterized protein</fullName>
    </submittedName>
</protein>